<dbReference type="SUPFAM" id="SSF103039">
    <property type="entry name" value="CheC-like"/>
    <property type="match status" value="1"/>
</dbReference>
<dbReference type="EMBL" id="PGFF01000001">
    <property type="protein sequence ID" value="PJJ73278.1"/>
    <property type="molecule type" value="Genomic_DNA"/>
</dbReference>
<dbReference type="Proteomes" id="UP000228758">
    <property type="component" value="Unassembled WGS sequence"/>
</dbReference>
<dbReference type="PANTHER" id="PTHR30034:SF6">
    <property type="entry name" value="YOP PROTEINS TRANSLOCATION PROTEIN Q"/>
    <property type="match status" value="1"/>
</dbReference>
<keyword evidence="12" id="KW-1185">Reference proteome</keyword>
<dbReference type="InterPro" id="IPR036429">
    <property type="entry name" value="SpoA-like_sf"/>
</dbReference>
<keyword evidence="5" id="KW-1003">Cell membrane</keyword>
<evidence type="ECO:0000313" key="11">
    <source>
        <dbReference type="EMBL" id="PJJ73278.1"/>
    </source>
</evidence>
<dbReference type="SUPFAM" id="SSF101801">
    <property type="entry name" value="Surface presentation of antigens (SPOA)"/>
    <property type="match status" value="1"/>
</dbReference>
<feature type="domain" description="Flagellar motor switch protein FliN-like C-terminal" evidence="10">
    <location>
        <begin position="228"/>
        <end position="297"/>
    </location>
</feature>
<dbReference type="InterPro" id="IPR001543">
    <property type="entry name" value="FliN-like_C"/>
</dbReference>
<sequence length="302" mass="31878">MTVLGHLEAPARARVRPDAEPYDFQRPATLARDQSRALEFAFETFARQWGTQLTAKIRVISRVALDQVVMQTYDEYAASLPPTSAMILCTLDGASARAVVQFPTAAALGWVGRMLGGAGSIEPPERKFTPIEQAIVRALVEDALEDLEYSLGSLITSALAVDTIHYNAQFAQAAATTEFMIVAQFVVQVGDRSTAATVALPADSVLPQLGMTPDATQATDPARALRDQLAAAPVDVALQLDATAVSPAAILGLRVGDVLPLAHPQHRPLNIAVDGRTVAHAAVGANGARLACVVVDTLEVPA</sequence>
<evidence type="ECO:0000256" key="4">
    <source>
        <dbReference type="ARBA" id="ARBA00021898"/>
    </source>
</evidence>
<keyword evidence="7" id="KW-0283">Flagellar rotation</keyword>
<evidence type="ECO:0000256" key="5">
    <source>
        <dbReference type="ARBA" id="ARBA00022475"/>
    </source>
</evidence>
<protein>
    <recommendedName>
        <fullName evidence="4">Flagellar motor switch protein FliM</fullName>
    </recommendedName>
</protein>
<dbReference type="PIRSF" id="PIRSF002888">
    <property type="entry name" value="FliM"/>
    <property type="match status" value="1"/>
</dbReference>
<evidence type="ECO:0000256" key="1">
    <source>
        <dbReference type="ARBA" id="ARBA00004117"/>
    </source>
</evidence>
<name>A0A2M9CN23_9MICO</name>
<keyword evidence="11" id="KW-0282">Flagellum</keyword>
<keyword evidence="11" id="KW-0969">Cilium</keyword>
<dbReference type="PANTHER" id="PTHR30034">
    <property type="entry name" value="FLAGELLAR MOTOR SWITCH PROTEIN FLIM"/>
    <property type="match status" value="1"/>
</dbReference>
<dbReference type="GO" id="GO:0071978">
    <property type="term" value="P:bacterial-type flagellum-dependent swarming motility"/>
    <property type="evidence" value="ECO:0007669"/>
    <property type="project" value="TreeGrafter"/>
</dbReference>
<dbReference type="GO" id="GO:0005886">
    <property type="term" value="C:plasma membrane"/>
    <property type="evidence" value="ECO:0007669"/>
    <property type="project" value="UniProtKB-SubCell"/>
</dbReference>
<evidence type="ECO:0000256" key="3">
    <source>
        <dbReference type="ARBA" id="ARBA00011049"/>
    </source>
</evidence>
<dbReference type="Gene3D" id="3.40.1550.10">
    <property type="entry name" value="CheC-like"/>
    <property type="match status" value="1"/>
</dbReference>
<keyword evidence="9" id="KW-0975">Bacterial flagellum</keyword>
<evidence type="ECO:0000259" key="10">
    <source>
        <dbReference type="Pfam" id="PF01052"/>
    </source>
</evidence>
<dbReference type="Gene3D" id="2.30.330.10">
    <property type="entry name" value="SpoA-like"/>
    <property type="match status" value="1"/>
</dbReference>
<dbReference type="CDD" id="cd17908">
    <property type="entry name" value="FliM"/>
    <property type="match status" value="1"/>
</dbReference>
<gene>
    <name evidence="11" type="ORF">CLV46_2864</name>
</gene>
<comment type="subcellular location">
    <subcellularLocation>
        <location evidence="1">Bacterial flagellum basal body</location>
    </subcellularLocation>
    <subcellularLocation>
        <location evidence="2">Cell membrane</location>
        <topology evidence="2">Peripheral membrane protein</topology>
    </subcellularLocation>
</comment>
<keyword evidence="6" id="KW-0145">Chemotaxis</keyword>
<organism evidence="11 12">
    <name type="scientific">Diaminobutyricimonas aerilata</name>
    <dbReference type="NCBI Taxonomy" id="1162967"/>
    <lineage>
        <taxon>Bacteria</taxon>
        <taxon>Bacillati</taxon>
        <taxon>Actinomycetota</taxon>
        <taxon>Actinomycetes</taxon>
        <taxon>Micrococcales</taxon>
        <taxon>Microbacteriaceae</taxon>
        <taxon>Diaminobutyricimonas</taxon>
    </lineage>
</organism>
<dbReference type="GO" id="GO:0009425">
    <property type="term" value="C:bacterial-type flagellum basal body"/>
    <property type="evidence" value="ECO:0007669"/>
    <property type="project" value="UniProtKB-SubCell"/>
</dbReference>
<evidence type="ECO:0000256" key="2">
    <source>
        <dbReference type="ARBA" id="ARBA00004202"/>
    </source>
</evidence>
<evidence type="ECO:0000313" key="12">
    <source>
        <dbReference type="Proteomes" id="UP000228758"/>
    </source>
</evidence>
<evidence type="ECO:0000256" key="6">
    <source>
        <dbReference type="ARBA" id="ARBA00022500"/>
    </source>
</evidence>
<accession>A0A2M9CN23</accession>
<keyword evidence="11" id="KW-0966">Cell projection</keyword>
<keyword evidence="8" id="KW-0472">Membrane</keyword>
<dbReference type="GO" id="GO:0003774">
    <property type="term" value="F:cytoskeletal motor activity"/>
    <property type="evidence" value="ECO:0007669"/>
    <property type="project" value="InterPro"/>
</dbReference>
<evidence type="ECO:0000256" key="7">
    <source>
        <dbReference type="ARBA" id="ARBA00022779"/>
    </source>
</evidence>
<proteinExistence type="inferred from homology"/>
<comment type="caution">
    <text evidence="11">The sequence shown here is derived from an EMBL/GenBank/DDBJ whole genome shotgun (WGS) entry which is preliminary data.</text>
</comment>
<dbReference type="InterPro" id="IPR001689">
    <property type="entry name" value="Flag_FliM"/>
</dbReference>
<dbReference type="Pfam" id="PF01052">
    <property type="entry name" value="FliMN_C"/>
    <property type="match status" value="1"/>
</dbReference>
<dbReference type="InterPro" id="IPR028976">
    <property type="entry name" value="CheC-like_sf"/>
</dbReference>
<comment type="similarity">
    <text evidence="3">Belongs to the FliM family.</text>
</comment>
<dbReference type="Pfam" id="PF02154">
    <property type="entry name" value="FliM"/>
    <property type="match status" value="1"/>
</dbReference>
<dbReference type="GO" id="GO:0050918">
    <property type="term" value="P:positive chemotaxis"/>
    <property type="evidence" value="ECO:0007669"/>
    <property type="project" value="TreeGrafter"/>
</dbReference>
<dbReference type="AlphaFoldDB" id="A0A2M9CN23"/>
<evidence type="ECO:0000256" key="9">
    <source>
        <dbReference type="ARBA" id="ARBA00023143"/>
    </source>
</evidence>
<evidence type="ECO:0000256" key="8">
    <source>
        <dbReference type="ARBA" id="ARBA00023136"/>
    </source>
</evidence>
<reference evidence="11 12" key="1">
    <citation type="submission" date="2017-11" db="EMBL/GenBank/DDBJ databases">
        <title>Genomic Encyclopedia of Archaeal and Bacterial Type Strains, Phase II (KMG-II): From Individual Species to Whole Genera.</title>
        <authorList>
            <person name="Goeker M."/>
        </authorList>
    </citation>
    <scope>NUCLEOTIDE SEQUENCE [LARGE SCALE GENOMIC DNA]</scope>
    <source>
        <strain evidence="11 12">DSM 27393</strain>
    </source>
</reference>
<dbReference type="RefSeq" id="WP_245866886.1">
    <property type="nucleotide sequence ID" value="NZ_PGFF01000001.1"/>
</dbReference>